<protein>
    <submittedName>
        <fullName evidence="5">FlaA1/EpsC-like NDP-sugar epimerase</fullName>
    </submittedName>
</protein>
<feature type="transmembrane region" description="Helical" evidence="3">
    <location>
        <begin position="56"/>
        <end position="74"/>
    </location>
</feature>
<proteinExistence type="inferred from homology"/>
<accession>A0A2Y9BC67</accession>
<comment type="similarity">
    <text evidence="1">Belongs to the polysaccharide synthase family.</text>
</comment>
<dbReference type="InterPro" id="IPR029063">
    <property type="entry name" value="SAM-dependent_MTases_sf"/>
</dbReference>
<dbReference type="SUPFAM" id="SSF51735">
    <property type="entry name" value="NAD(P)-binding Rossmann-fold domains"/>
    <property type="match status" value="1"/>
</dbReference>
<feature type="compositionally biased region" description="Acidic residues" evidence="2">
    <location>
        <begin position="657"/>
        <end position="666"/>
    </location>
</feature>
<dbReference type="InterPro" id="IPR003869">
    <property type="entry name" value="Polysac_CapD-like"/>
</dbReference>
<feature type="transmembrane region" description="Helical" evidence="3">
    <location>
        <begin position="112"/>
        <end position="134"/>
    </location>
</feature>
<keyword evidence="3" id="KW-0472">Membrane</keyword>
<keyword evidence="3" id="KW-0812">Transmembrane</keyword>
<dbReference type="PANTHER" id="PTHR43318:SF1">
    <property type="entry name" value="POLYSACCHARIDE BIOSYNTHESIS PROTEIN EPSC-RELATED"/>
    <property type="match status" value="1"/>
</dbReference>
<dbReference type="EMBL" id="QGDL01000001">
    <property type="protein sequence ID" value="PWJ32003.1"/>
    <property type="molecule type" value="Genomic_DNA"/>
</dbReference>
<dbReference type="SUPFAM" id="SSF53335">
    <property type="entry name" value="S-adenosyl-L-methionine-dependent methyltransferases"/>
    <property type="match status" value="1"/>
</dbReference>
<gene>
    <name evidence="5" type="ORF">A8806_101290</name>
</gene>
<comment type="caution">
    <text evidence="5">The sequence shown here is derived from an EMBL/GenBank/DDBJ whole genome shotgun (WGS) entry which is preliminary data.</text>
</comment>
<dbReference type="Gene3D" id="3.40.50.720">
    <property type="entry name" value="NAD(P)-binding Rossmann-like Domain"/>
    <property type="match status" value="2"/>
</dbReference>
<evidence type="ECO:0000313" key="5">
    <source>
        <dbReference type="EMBL" id="PWJ32003.1"/>
    </source>
</evidence>
<dbReference type="CDD" id="cd05237">
    <property type="entry name" value="UDP_invert_4-6DH_SDR_e"/>
    <property type="match status" value="1"/>
</dbReference>
<name>A0A2Y9BC67_9FIRM</name>
<evidence type="ECO:0000256" key="3">
    <source>
        <dbReference type="SAM" id="Phobius"/>
    </source>
</evidence>
<evidence type="ECO:0000256" key="2">
    <source>
        <dbReference type="SAM" id="MobiDB-lite"/>
    </source>
</evidence>
<feature type="transmembrane region" description="Helical" evidence="3">
    <location>
        <begin position="86"/>
        <end position="106"/>
    </location>
</feature>
<sequence>MMKLLRKWDLSVIYKVFLVLLDILFINVSSFLALWVRFNMHITEIPGEYYTSVLEVAVVNTIVTVIIFAMFRLYTSLWRFASIKELVYIIEACMVSVLFNLLAYFLTYRMIYRSYFLLYGTALFLLTCVSRFSYRLMRLLYRGNIHGRHVRNTMIIGAGEACNVVMKELELSTELDAKICCVIDDNPRKQGTFIHGVKVVGGRDVILKYADKYDINEIIIAIPSADKRERQKILDICQKIPACDLKILPGVYQLVNGEVTVSKLRNVEIEDLLGRDPIQITTEKIGRYVSDKVVLVTGGGGSIGSELCRQIAANGVKQLIIFDIYENNAYDIQQELKSKYPNLDLVVLIGSVRNGRKVNSVFEKYRPDIVYHAAAHKHVPLMEDSPNEAIKNNVFGTYKVALASDRYGVEKFVLISTDKAVNPTNIMGASKRMCEMIIQVFNSRSKTEFVAVRFGNVLGSNGSVIPLFKKQIEAGGPVTVTHPDIIRYFMTIPEAVSLVLQAGASAKGGEIFVLDMGQPVKIVDLAKNLIRLSGYTLGTDIEIKYTGLRPGEKLYEELLMAEEGLESTENEKIHIGKPIDFDEEEFLRDLEDLYREAYAETDQMKRIVHKIVPTYHLREADIIRDQQIQAGWKKEFTDTRSKLPSAFLSRSAADSDVQPEETETGN</sequence>
<evidence type="ECO:0000259" key="4">
    <source>
        <dbReference type="Pfam" id="PF02719"/>
    </source>
</evidence>
<feature type="transmembrane region" description="Helical" evidence="3">
    <location>
        <begin position="12"/>
        <end position="36"/>
    </location>
</feature>
<dbReference type="AlphaFoldDB" id="A0A2Y9BC67"/>
<evidence type="ECO:0000313" key="6">
    <source>
        <dbReference type="Proteomes" id="UP000245845"/>
    </source>
</evidence>
<keyword evidence="6" id="KW-1185">Reference proteome</keyword>
<dbReference type="InterPro" id="IPR036291">
    <property type="entry name" value="NAD(P)-bd_dom_sf"/>
</dbReference>
<dbReference type="OrthoDB" id="9803111at2"/>
<dbReference type="Pfam" id="PF13727">
    <property type="entry name" value="CoA_binding_3"/>
    <property type="match status" value="1"/>
</dbReference>
<dbReference type="Pfam" id="PF02719">
    <property type="entry name" value="Polysacc_synt_2"/>
    <property type="match status" value="1"/>
</dbReference>
<evidence type="ECO:0000256" key="1">
    <source>
        <dbReference type="ARBA" id="ARBA00007430"/>
    </source>
</evidence>
<feature type="region of interest" description="Disordered" evidence="2">
    <location>
        <begin position="647"/>
        <end position="666"/>
    </location>
</feature>
<keyword evidence="3" id="KW-1133">Transmembrane helix</keyword>
<dbReference type="PANTHER" id="PTHR43318">
    <property type="entry name" value="UDP-N-ACETYLGLUCOSAMINE 4,6-DEHYDRATASE"/>
    <property type="match status" value="1"/>
</dbReference>
<feature type="domain" description="Polysaccharide biosynthesis protein CapD-like" evidence="4">
    <location>
        <begin position="294"/>
        <end position="576"/>
    </location>
</feature>
<dbReference type="Proteomes" id="UP000245845">
    <property type="component" value="Unassembled WGS sequence"/>
</dbReference>
<reference evidence="5 6" key="1">
    <citation type="submission" date="2018-05" db="EMBL/GenBank/DDBJ databases">
        <title>The Hungate 1000. A catalogue of reference genomes from the rumen microbiome.</title>
        <authorList>
            <person name="Kelly W."/>
        </authorList>
    </citation>
    <scope>NUCLEOTIDE SEQUENCE [LARGE SCALE GENOMIC DNA]</scope>
    <source>
        <strain evidence="5 6">NLAE-zl-C242</strain>
    </source>
</reference>
<dbReference type="InterPro" id="IPR051203">
    <property type="entry name" value="Polysaccharide_Synthase-Rel"/>
</dbReference>
<organism evidence="5 6">
    <name type="scientific">Faecalicatena orotica</name>
    <dbReference type="NCBI Taxonomy" id="1544"/>
    <lineage>
        <taxon>Bacteria</taxon>
        <taxon>Bacillati</taxon>
        <taxon>Bacillota</taxon>
        <taxon>Clostridia</taxon>
        <taxon>Lachnospirales</taxon>
        <taxon>Lachnospiraceae</taxon>
        <taxon>Faecalicatena</taxon>
    </lineage>
</organism>